<dbReference type="PANTHER" id="PTHR47481:SF7">
    <property type="entry name" value="CCHC-TYPE DOMAIN-CONTAINING PROTEIN"/>
    <property type="match status" value="1"/>
</dbReference>
<evidence type="ECO:0000313" key="4">
    <source>
        <dbReference type="Proteomes" id="UP000198211"/>
    </source>
</evidence>
<dbReference type="Pfam" id="PF00098">
    <property type="entry name" value="zf-CCHC"/>
    <property type="match status" value="1"/>
</dbReference>
<dbReference type="SMART" id="SM00343">
    <property type="entry name" value="ZnF_C2HC"/>
    <property type="match status" value="1"/>
</dbReference>
<gene>
    <name evidence="3" type="ORF">PHMEG_00034733</name>
</gene>
<dbReference type="GO" id="GO:0008270">
    <property type="term" value="F:zinc ion binding"/>
    <property type="evidence" value="ECO:0007669"/>
    <property type="project" value="UniProtKB-KW"/>
</dbReference>
<feature type="domain" description="CCHC-type" evidence="2">
    <location>
        <begin position="151"/>
        <end position="167"/>
    </location>
</feature>
<comment type="caution">
    <text evidence="3">The sequence shown here is derived from an EMBL/GenBank/DDBJ whole genome shotgun (WGS) entry which is preliminary data.</text>
</comment>
<dbReference type="InterPro" id="IPR036875">
    <property type="entry name" value="Znf_CCHC_sf"/>
</dbReference>
<keyword evidence="1" id="KW-0479">Metal-binding</keyword>
<keyword evidence="4" id="KW-1185">Reference proteome</keyword>
<dbReference type="Gene3D" id="4.10.60.10">
    <property type="entry name" value="Zinc finger, CCHC-type"/>
    <property type="match status" value="1"/>
</dbReference>
<protein>
    <submittedName>
        <fullName evidence="3">Polyprotein</fullName>
    </submittedName>
</protein>
<dbReference type="InterPro" id="IPR001878">
    <property type="entry name" value="Znf_CCHC"/>
</dbReference>
<reference evidence="4" key="1">
    <citation type="submission" date="2017-03" db="EMBL/GenBank/DDBJ databases">
        <title>Phytopthora megakarya and P. palmivora, two closely related causual agents of cacao black pod achieved similar genome size and gene model numbers by different mechanisms.</title>
        <authorList>
            <person name="Ali S."/>
            <person name="Shao J."/>
            <person name="Larry D.J."/>
            <person name="Kronmiller B."/>
            <person name="Shen D."/>
            <person name="Strem M.D."/>
            <person name="Melnick R.L."/>
            <person name="Guiltinan M.J."/>
            <person name="Tyler B.M."/>
            <person name="Meinhardt L.W."/>
            <person name="Bailey B.A."/>
        </authorList>
    </citation>
    <scope>NUCLEOTIDE SEQUENCE [LARGE SCALE GENOMIC DNA]</scope>
    <source>
        <strain evidence="4">zdho120</strain>
    </source>
</reference>
<keyword evidence="1" id="KW-0863">Zinc-finger</keyword>
<dbReference type="STRING" id="4795.A0A225UQ90"/>
<name>A0A225UQ90_9STRA</name>
<dbReference type="AlphaFoldDB" id="A0A225UQ90"/>
<organism evidence="3 4">
    <name type="scientific">Phytophthora megakarya</name>
    <dbReference type="NCBI Taxonomy" id="4795"/>
    <lineage>
        <taxon>Eukaryota</taxon>
        <taxon>Sar</taxon>
        <taxon>Stramenopiles</taxon>
        <taxon>Oomycota</taxon>
        <taxon>Peronosporomycetes</taxon>
        <taxon>Peronosporales</taxon>
        <taxon>Peronosporaceae</taxon>
        <taxon>Phytophthora</taxon>
    </lineage>
</organism>
<dbReference type="SUPFAM" id="SSF57756">
    <property type="entry name" value="Retrovirus zinc finger-like domains"/>
    <property type="match status" value="1"/>
</dbReference>
<evidence type="ECO:0000259" key="2">
    <source>
        <dbReference type="PROSITE" id="PS50158"/>
    </source>
</evidence>
<dbReference type="Pfam" id="PF14223">
    <property type="entry name" value="Retrotran_gag_2"/>
    <property type="match status" value="1"/>
</dbReference>
<evidence type="ECO:0000256" key="1">
    <source>
        <dbReference type="PROSITE-ProRule" id="PRU00047"/>
    </source>
</evidence>
<proteinExistence type="predicted"/>
<dbReference type="OrthoDB" id="413361at2759"/>
<sequence length="201" mass="22758">MQAWNTLLEFYNRTTMHNRVTMTHRLHEFKMEDGSTMARHLDKFVELFVGLQTLGESLDDSRQLVILLSSLPTEFELIASIEENNKDVTLIEVKDKLIKEYERQQKKEISERALKATSFGGMSKSGKFGKGDKGYNRKSNNGRRLVGFKGKCFNCGQAGHMKRDCPEKVSGNSNDDSVFMVGEDRSAGWLIDSGVTVHMTP</sequence>
<dbReference type="GO" id="GO:0003676">
    <property type="term" value="F:nucleic acid binding"/>
    <property type="evidence" value="ECO:0007669"/>
    <property type="project" value="InterPro"/>
</dbReference>
<dbReference type="PROSITE" id="PS50158">
    <property type="entry name" value="ZF_CCHC"/>
    <property type="match status" value="1"/>
</dbReference>
<evidence type="ECO:0000313" key="3">
    <source>
        <dbReference type="EMBL" id="OWY95297.1"/>
    </source>
</evidence>
<dbReference type="Proteomes" id="UP000198211">
    <property type="component" value="Unassembled WGS sequence"/>
</dbReference>
<accession>A0A225UQ90</accession>
<keyword evidence="1" id="KW-0862">Zinc</keyword>
<dbReference type="PANTHER" id="PTHR47481">
    <property type="match status" value="1"/>
</dbReference>
<dbReference type="EMBL" id="NBNE01013121">
    <property type="protein sequence ID" value="OWY95297.1"/>
    <property type="molecule type" value="Genomic_DNA"/>
</dbReference>